<organism evidence="1">
    <name type="scientific">marine metagenome</name>
    <dbReference type="NCBI Taxonomy" id="408172"/>
    <lineage>
        <taxon>unclassified sequences</taxon>
        <taxon>metagenomes</taxon>
        <taxon>ecological metagenomes</taxon>
    </lineage>
</organism>
<dbReference type="EMBL" id="UINC01015307">
    <property type="protein sequence ID" value="SVA64552.1"/>
    <property type="molecule type" value="Genomic_DNA"/>
</dbReference>
<protein>
    <submittedName>
        <fullName evidence="1">Uncharacterized protein</fullName>
    </submittedName>
</protein>
<gene>
    <name evidence="1" type="ORF">METZ01_LOCUS117406</name>
</gene>
<dbReference type="AlphaFoldDB" id="A0A381XJ78"/>
<accession>A0A381XJ78</accession>
<reference evidence="1" key="1">
    <citation type="submission" date="2018-05" db="EMBL/GenBank/DDBJ databases">
        <authorList>
            <person name="Lanie J.A."/>
            <person name="Ng W.-L."/>
            <person name="Kazmierczak K.M."/>
            <person name="Andrzejewski T.M."/>
            <person name="Davidsen T.M."/>
            <person name="Wayne K.J."/>
            <person name="Tettelin H."/>
            <person name="Glass J.I."/>
            <person name="Rusch D."/>
            <person name="Podicherti R."/>
            <person name="Tsui H.-C.T."/>
            <person name="Winkler M.E."/>
        </authorList>
    </citation>
    <scope>NUCLEOTIDE SEQUENCE</scope>
</reference>
<proteinExistence type="predicted"/>
<name>A0A381XJ78_9ZZZZ</name>
<evidence type="ECO:0000313" key="1">
    <source>
        <dbReference type="EMBL" id="SVA64552.1"/>
    </source>
</evidence>
<sequence length="307" mass="32708">MSTPWDISTSTATGQSINIRTQQGVTPAVGDDYMRNEQEQSGGLFFKPDYTRMYVRTVDSASETTKDYSGIQEWNLDGLSFSGTDNQITIDTTTAIKIATGDQAQRPNINTGIRFNTTAELFEGYNSGNTVFGGVYSDDAETNIIAHPTNDTLLFTANSIASGFVDSGGPNLTGLQVDDILFDVATVSTVAGNTNLNLVPNGTGEIVINDISFSDTTIKNNSNNAFNISHTNAGFAKFVGTHGLVIPVGTTAERPTSPDTGDTRWNTTVQELETFDGTNWIAAAGAGSVISEAAYNELLLSYIISMG</sequence>